<organism evidence="1 2">
    <name type="scientific">Euroglyphus maynei</name>
    <name type="common">Mayne's house dust mite</name>
    <dbReference type="NCBI Taxonomy" id="6958"/>
    <lineage>
        <taxon>Eukaryota</taxon>
        <taxon>Metazoa</taxon>
        <taxon>Ecdysozoa</taxon>
        <taxon>Arthropoda</taxon>
        <taxon>Chelicerata</taxon>
        <taxon>Arachnida</taxon>
        <taxon>Acari</taxon>
        <taxon>Acariformes</taxon>
        <taxon>Sarcoptiformes</taxon>
        <taxon>Astigmata</taxon>
        <taxon>Psoroptidia</taxon>
        <taxon>Analgoidea</taxon>
        <taxon>Pyroglyphidae</taxon>
        <taxon>Pyroglyphinae</taxon>
        <taxon>Euroglyphus</taxon>
    </lineage>
</organism>
<proteinExistence type="predicted"/>
<dbReference type="Proteomes" id="UP000194236">
    <property type="component" value="Unassembled WGS sequence"/>
</dbReference>
<comment type="caution">
    <text evidence="1">The sequence shown here is derived from an EMBL/GenBank/DDBJ whole genome shotgun (WGS) entry which is preliminary data.</text>
</comment>
<protein>
    <submittedName>
        <fullName evidence="1">Uncharacterized protein</fullName>
    </submittedName>
</protein>
<name>A0A1Y3B9P9_EURMA</name>
<dbReference type="EMBL" id="MUJZ01031715">
    <property type="protein sequence ID" value="OTF77610.1"/>
    <property type="molecule type" value="Genomic_DNA"/>
</dbReference>
<evidence type="ECO:0000313" key="1">
    <source>
        <dbReference type="EMBL" id="OTF77610.1"/>
    </source>
</evidence>
<reference evidence="1 2" key="1">
    <citation type="submission" date="2017-03" db="EMBL/GenBank/DDBJ databases">
        <title>Genome Survey of Euroglyphus maynei.</title>
        <authorList>
            <person name="Arlian L.G."/>
            <person name="Morgan M.S."/>
            <person name="Rider S.D."/>
        </authorList>
    </citation>
    <scope>NUCLEOTIDE SEQUENCE [LARGE SCALE GENOMIC DNA]</scope>
    <source>
        <strain evidence="1">Arlian Lab</strain>
        <tissue evidence="1">Whole body</tissue>
    </source>
</reference>
<dbReference type="AlphaFoldDB" id="A0A1Y3B9P9"/>
<keyword evidence="2" id="KW-1185">Reference proteome</keyword>
<gene>
    <name evidence="1" type="ORF">BLA29_010267</name>
</gene>
<sequence length="67" mass="7940">MSLIVMTMNLVHSISVHTDFQVKISLPPPYYHFNLMVNINVDNSITQINWKVETFYIKNKIKFLKNK</sequence>
<accession>A0A1Y3B9P9</accession>
<evidence type="ECO:0000313" key="2">
    <source>
        <dbReference type="Proteomes" id="UP000194236"/>
    </source>
</evidence>